<comment type="caution">
    <text evidence="4">The sequence shown here is derived from an EMBL/GenBank/DDBJ whole genome shotgun (WGS) entry which is preliminary data.</text>
</comment>
<dbReference type="EMBL" id="JADWYK010000007">
    <property type="protein sequence ID" value="MBG8554549.1"/>
    <property type="molecule type" value="Genomic_DNA"/>
</dbReference>
<protein>
    <submittedName>
        <fullName evidence="4">Ig-like domain-containing protein</fullName>
    </submittedName>
</protein>
<sequence>MSARFALPLLVLVGAAGGGCATIATPEGGARDTVAPKLVSSIPADRAVNVRNRSVVLEFSEPVQVKDLSKNLLVAPLLADDNKYTVREGKNTVTLDFDKPFEPNTTYSFNFRDAITDITENTPARDVSVSFSTGAVLDSGAVQGRVVDLLSSQPSADVSVVLYPETDTANVRRGRPYYLARTDKGGRYQLRNLREGRYRLFALADKNQSSRYEEGEKIGYLPEPITIKPGTDSVQLQLTRPDARRALVTSQKSDPLRFVVGYNEGLHSAVISPLGAATTSPNEALQLIDRGRSVALYKSTQLPEGRYLLASTDSAGNSGRDTLNVKFTGTTPTRRPPAWQLVGSSKEVYRQGLVAVQFTEPLRLVPDQPIGVLVEDSTRRRPLRLPADATLSPDRTLLTVKLNSKANKSISLQLDSTVVTAISGRSLGLKPLRFTPTDQSPSGTLAGRVQTTAKRFELQLLDDKHQLVRTLDSPRTFRFDNLAPGTYHIRVFIDTNADGRWQGPDPNLRRLPEPVFNLQREFQVRANWEEEDIQVAF</sequence>
<reference evidence="4 5" key="1">
    <citation type="submission" date="2020-11" db="EMBL/GenBank/DDBJ databases">
        <title>Hymenobacter sp.</title>
        <authorList>
            <person name="Kim M.K."/>
        </authorList>
    </citation>
    <scope>NUCLEOTIDE SEQUENCE [LARGE SCALE GENOMIC DNA]</scope>
    <source>
        <strain evidence="4 5">BT594</strain>
    </source>
</reference>
<dbReference type="Pfam" id="PF13205">
    <property type="entry name" value="Big_5"/>
    <property type="match status" value="1"/>
</dbReference>
<keyword evidence="1 2" id="KW-0732">Signal</keyword>
<evidence type="ECO:0000259" key="3">
    <source>
        <dbReference type="Pfam" id="PF13205"/>
    </source>
</evidence>
<keyword evidence="5" id="KW-1185">Reference proteome</keyword>
<dbReference type="PROSITE" id="PS51257">
    <property type="entry name" value="PROKAR_LIPOPROTEIN"/>
    <property type="match status" value="1"/>
</dbReference>
<proteinExistence type="predicted"/>
<evidence type="ECO:0000256" key="2">
    <source>
        <dbReference type="SAM" id="SignalP"/>
    </source>
</evidence>
<accession>A0ABS0L597</accession>
<dbReference type="RefSeq" id="WP_196955566.1">
    <property type="nucleotide sequence ID" value="NZ_JADWYK010000007.1"/>
</dbReference>
<name>A0ABS0L597_9BACT</name>
<feature type="signal peptide" evidence="2">
    <location>
        <begin position="1"/>
        <end position="21"/>
    </location>
</feature>
<gene>
    <name evidence="4" type="ORF">I5L79_13405</name>
</gene>
<dbReference type="Proteomes" id="UP000601099">
    <property type="component" value="Unassembled WGS sequence"/>
</dbReference>
<dbReference type="Gene3D" id="2.60.40.1220">
    <property type="match status" value="1"/>
</dbReference>
<evidence type="ECO:0000313" key="5">
    <source>
        <dbReference type="Proteomes" id="UP000601099"/>
    </source>
</evidence>
<evidence type="ECO:0000256" key="1">
    <source>
        <dbReference type="ARBA" id="ARBA00022729"/>
    </source>
</evidence>
<organism evidence="4 5">
    <name type="scientific">Hymenobacter guriensis</name>
    <dbReference type="NCBI Taxonomy" id="2793065"/>
    <lineage>
        <taxon>Bacteria</taxon>
        <taxon>Pseudomonadati</taxon>
        <taxon>Bacteroidota</taxon>
        <taxon>Cytophagia</taxon>
        <taxon>Cytophagales</taxon>
        <taxon>Hymenobacteraceae</taxon>
        <taxon>Hymenobacter</taxon>
    </lineage>
</organism>
<evidence type="ECO:0000313" key="4">
    <source>
        <dbReference type="EMBL" id="MBG8554549.1"/>
    </source>
</evidence>
<feature type="chain" id="PRO_5047092597" evidence="2">
    <location>
        <begin position="22"/>
        <end position="537"/>
    </location>
</feature>
<feature type="domain" description="SbsA Ig-like" evidence="3">
    <location>
        <begin position="32"/>
        <end position="133"/>
    </location>
</feature>
<dbReference type="InterPro" id="IPR032812">
    <property type="entry name" value="SbsA_Ig"/>
</dbReference>
<dbReference type="SUPFAM" id="SSF49452">
    <property type="entry name" value="Starch-binding domain-like"/>
    <property type="match status" value="1"/>
</dbReference>
<dbReference type="InterPro" id="IPR014755">
    <property type="entry name" value="Cu-Rt/internalin_Ig-like"/>
</dbReference>
<dbReference type="InterPro" id="IPR013784">
    <property type="entry name" value="Carb-bd-like_fold"/>
</dbReference>